<reference evidence="2" key="1">
    <citation type="submission" date="2024-05" db="EMBL/GenBank/DDBJ databases">
        <title>30 novel species of actinomycetes from the DSMZ collection.</title>
        <authorList>
            <person name="Nouioui I."/>
        </authorList>
    </citation>
    <scope>NUCLEOTIDE SEQUENCE</scope>
    <source>
        <strain evidence="2">DSM 41529</strain>
    </source>
</reference>
<dbReference type="CDD" id="cd00093">
    <property type="entry name" value="HTH_XRE"/>
    <property type="match status" value="1"/>
</dbReference>
<protein>
    <submittedName>
        <fullName evidence="2">Helix-turn-helix transcriptional regulator</fullName>
    </submittedName>
</protein>
<comment type="caution">
    <text evidence="2">The sequence shown here is derived from an EMBL/GenBank/DDBJ whole genome shotgun (WGS) entry which is preliminary data.</text>
</comment>
<dbReference type="InterPro" id="IPR001387">
    <property type="entry name" value="Cro/C1-type_HTH"/>
</dbReference>
<dbReference type="SUPFAM" id="SSF47413">
    <property type="entry name" value="lambda repressor-like DNA-binding domains"/>
    <property type="match status" value="1"/>
</dbReference>
<name>A0ABU2XGB5_9ACTN</name>
<dbReference type="InterPro" id="IPR010982">
    <property type="entry name" value="Lambda_DNA-bd_dom_sf"/>
</dbReference>
<dbReference type="Pfam" id="PF13560">
    <property type="entry name" value="HTH_31"/>
    <property type="match status" value="1"/>
</dbReference>
<dbReference type="Proteomes" id="UP001180754">
    <property type="component" value="Unassembled WGS sequence"/>
</dbReference>
<evidence type="ECO:0000313" key="3">
    <source>
        <dbReference type="Proteomes" id="UP001180754"/>
    </source>
</evidence>
<sequence length="291" mass="33008">MAISVNANAIFAMRRAGEELQRLRVQADLKQDDAASELGVSRYTVSKIERGKAFPTNDQLSTLLDTYKASTEERAAIAEQIEQGRSYGRAWWEQPPFQSLFHSDSYRYFYLEDAAERLSLHSGTYVPGLLQTREYVQAIAAFGQKHESTEHREAFVEIRMRRQEVLTRRNPVTLDALCLESALRAVVGGREVMRTQLHHLLASLGKQNINLRVVPFEAGAPSISGYPFTIIDFPGADSRSVVSEERAGGDTLRDDLVEVRRSRRKFADLAAHALNQEETIRRIEEIEKELR</sequence>
<evidence type="ECO:0000259" key="1">
    <source>
        <dbReference type="PROSITE" id="PS50943"/>
    </source>
</evidence>
<dbReference type="SMART" id="SM00530">
    <property type="entry name" value="HTH_XRE"/>
    <property type="match status" value="1"/>
</dbReference>
<organism evidence="2 3">
    <name type="scientific">Streptomyces lonegramiae</name>
    <dbReference type="NCBI Taxonomy" id="3075524"/>
    <lineage>
        <taxon>Bacteria</taxon>
        <taxon>Bacillati</taxon>
        <taxon>Actinomycetota</taxon>
        <taxon>Actinomycetes</taxon>
        <taxon>Kitasatosporales</taxon>
        <taxon>Streptomycetaceae</taxon>
        <taxon>Streptomyces</taxon>
    </lineage>
</organism>
<dbReference type="Pfam" id="PF19054">
    <property type="entry name" value="DUF5753"/>
    <property type="match status" value="1"/>
</dbReference>
<dbReference type="EMBL" id="JAVRFD010000007">
    <property type="protein sequence ID" value="MDT0544427.1"/>
    <property type="molecule type" value="Genomic_DNA"/>
</dbReference>
<dbReference type="RefSeq" id="WP_311724865.1">
    <property type="nucleotide sequence ID" value="NZ_JAVRFD010000007.1"/>
</dbReference>
<evidence type="ECO:0000313" key="2">
    <source>
        <dbReference type="EMBL" id="MDT0544427.1"/>
    </source>
</evidence>
<feature type="domain" description="HTH cro/C1-type" evidence="1">
    <location>
        <begin position="20"/>
        <end position="74"/>
    </location>
</feature>
<keyword evidence="3" id="KW-1185">Reference proteome</keyword>
<dbReference type="InterPro" id="IPR043917">
    <property type="entry name" value="DUF5753"/>
</dbReference>
<dbReference type="Gene3D" id="1.10.260.40">
    <property type="entry name" value="lambda repressor-like DNA-binding domains"/>
    <property type="match status" value="1"/>
</dbReference>
<accession>A0ABU2XGB5</accession>
<dbReference type="PROSITE" id="PS50943">
    <property type="entry name" value="HTH_CROC1"/>
    <property type="match status" value="1"/>
</dbReference>
<gene>
    <name evidence="2" type="ORF">RND15_17205</name>
</gene>
<proteinExistence type="predicted"/>